<keyword evidence="2" id="KW-1185">Reference proteome</keyword>
<evidence type="ECO:0000313" key="1">
    <source>
        <dbReference type="EMBL" id="TFW12971.1"/>
    </source>
</evidence>
<proteinExistence type="predicted"/>
<gene>
    <name evidence="1" type="ORF">EGY25_13450</name>
</gene>
<dbReference type="OrthoDB" id="7205751at2"/>
<sequence length="89" mass="9640">MSEIMETISVPLEADAADRLKRAAAEIGMPLAEFIASAAEQFVTDIENASPALSADQKASIERGLQDVAAGRTFSHDDVFTELKARFKR</sequence>
<name>A0A4Y9RXM3_9CAUL</name>
<comment type="caution">
    <text evidence="1">The sequence shown here is derived from an EMBL/GenBank/DDBJ whole genome shotgun (WGS) entry which is preliminary data.</text>
</comment>
<reference evidence="1 2" key="1">
    <citation type="submission" date="2019-03" db="EMBL/GenBank/DDBJ databases">
        <title>Draft genome of Brevundimonas sp. a heavy metal resistant soil bacteria.</title>
        <authorList>
            <person name="Soto J."/>
        </authorList>
    </citation>
    <scope>NUCLEOTIDE SEQUENCE [LARGE SCALE GENOMIC DNA]</scope>
    <source>
        <strain evidence="1 2">B-10</strain>
    </source>
</reference>
<protein>
    <recommendedName>
        <fullName evidence="3">Ribbon-helix-helix protein, CopG family</fullName>
    </recommendedName>
</protein>
<dbReference type="AlphaFoldDB" id="A0A4Y9RXM3"/>
<dbReference type="EMBL" id="SPVH01000006">
    <property type="protein sequence ID" value="TFW12971.1"/>
    <property type="molecule type" value="Genomic_DNA"/>
</dbReference>
<dbReference type="RefSeq" id="WP_135195438.1">
    <property type="nucleotide sequence ID" value="NZ_SPVH01000006.1"/>
</dbReference>
<evidence type="ECO:0000313" key="2">
    <source>
        <dbReference type="Proteomes" id="UP000298216"/>
    </source>
</evidence>
<evidence type="ECO:0008006" key="3">
    <source>
        <dbReference type="Google" id="ProtNLM"/>
    </source>
</evidence>
<accession>A0A4Y9RXM3</accession>
<dbReference type="Proteomes" id="UP000298216">
    <property type="component" value="Unassembled WGS sequence"/>
</dbReference>
<organism evidence="1 2">
    <name type="scientific">Brevundimonas intermedia</name>
    <dbReference type="NCBI Taxonomy" id="74315"/>
    <lineage>
        <taxon>Bacteria</taxon>
        <taxon>Pseudomonadati</taxon>
        <taxon>Pseudomonadota</taxon>
        <taxon>Alphaproteobacteria</taxon>
        <taxon>Caulobacterales</taxon>
        <taxon>Caulobacteraceae</taxon>
        <taxon>Brevundimonas</taxon>
    </lineage>
</organism>